<comment type="caution">
    <text evidence="6">The sequence shown here is derived from an EMBL/GenBank/DDBJ whole genome shotgun (WGS) entry which is preliminary data.</text>
</comment>
<organism evidence="6 7">
    <name type="scientific">Segatella hominis</name>
    <dbReference type="NCBI Taxonomy" id="2518605"/>
    <lineage>
        <taxon>Bacteria</taxon>
        <taxon>Pseudomonadati</taxon>
        <taxon>Bacteroidota</taxon>
        <taxon>Bacteroidia</taxon>
        <taxon>Bacteroidales</taxon>
        <taxon>Prevotellaceae</taxon>
        <taxon>Segatella</taxon>
    </lineage>
</organism>
<dbReference type="OrthoDB" id="1172326at2"/>
<dbReference type="PANTHER" id="PTHR34388:SF1">
    <property type="entry name" value="DNA POLYMERASE III SUBUNIT DELTA"/>
    <property type="match status" value="1"/>
</dbReference>
<dbReference type="Proteomes" id="UP000297872">
    <property type="component" value="Unassembled WGS sequence"/>
</dbReference>
<dbReference type="GeneID" id="302993722"/>
<dbReference type="SUPFAM" id="SSF52540">
    <property type="entry name" value="P-loop containing nucleoside triphosphate hydrolases"/>
    <property type="match status" value="1"/>
</dbReference>
<dbReference type="GO" id="GO:0009360">
    <property type="term" value="C:DNA polymerase III complex"/>
    <property type="evidence" value="ECO:0007669"/>
    <property type="project" value="InterPro"/>
</dbReference>
<dbReference type="RefSeq" id="WP_134842331.1">
    <property type="nucleotide sequence ID" value="NZ_SGVY01000001.1"/>
</dbReference>
<dbReference type="Pfam" id="PF06144">
    <property type="entry name" value="DNA_pol3_delta"/>
    <property type="match status" value="1"/>
</dbReference>
<evidence type="ECO:0000256" key="1">
    <source>
        <dbReference type="ARBA" id="ARBA00022679"/>
    </source>
</evidence>
<evidence type="ECO:0000313" key="6">
    <source>
        <dbReference type="EMBL" id="TFH84526.1"/>
    </source>
</evidence>
<keyword evidence="1 6" id="KW-0808">Transferase</keyword>
<sequence length="342" mass="39366">MAEKKQANSYESIMKDLKAQIYFPVYILMGDESFYIDKLCDYITENVLQPEEKNFNQVILFGADTTASQVVDQCKGYPMMAEHRVVILKEAQNLKNFDAIEKYFENPVKSTIFVMSYKNGSIDRRKKLVPRAEQIGVVFEGKKLKDYQLPGFIETYMKQQKATIEPKATQMVADHIGADLHRLTSELDKLLISLPENDRRVTPEQVEKVIGVSKDFNAFELRNAIVNRDVFKANQIINYFDSNPKSGSLFALLPMLFSYFQNLMLAYYAPNKQDEKALSLFLDLKSTWAVRDYITGMRNYKGVKVMQIIDKFREVDAKSKGISNPNTSAGELMKELIFFILH</sequence>
<gene>
    <name evidence="6" type="primary">holA</name>
    <name evidence="6" type="ORF">EXN75_00220</name>
</gene>
<dbReference type="PANTHER" id="PTHR34388">
    <property type="entry name" value="DNA POLYMERASE III SUBUNIT DELTA"/>
    <property type="match status" value="1"/>
</dbReference>
<dbReference type="Gene3D" id="1.20.272.10">
    <property type="match status" value="1"/>
</dbReference>
<proteinExistence type="predicted"/>
<keyword evidence="7" id="KW-1185">Reference proteome</keyword>
<evidence type="ECO:0000256" key="2">
    <source>
        <dbReference type="ARBA" id="ARBA00022695"/>
    </source>
</evidence>
<feature type="domain" description="DNA polymerase III delta N-terminal" evidence="5">
    <location>
        <begin position="26"/>
        <end position="139"/>
    </location>
</feature>
<evidence type="ECO:0000259" key="5">
    <source>
        <dbReference type="Pfam" id="PF06144"/>
    </source>
</evidence>
<protein>
    <submittedName>
        <fullName evidence="6">DNA polymerase III subunit delta</fullName>
        <ecNumber evidence="6">2.7.7.7</ecNumber>
    </submittedName>
</protein>
<keyword evidence="4" id="KW-0239">DNA-directed DNA polymerase</keyword>
<evidence type="ECO:0000256" key="3">
    <source>
        <dbReference type="ARBA" id="ARBA00022705"/>
    </source>
</evidence>
<dbReference type="GO" id="GO:0003887">
    <property type="term" value="F:DNA-directed DNA polymerase activity"/>
    <property type="evidence" value="ECO:0007669"/>
    <property type="project" value="UniProtKB-KW"/>
</dbReference>
<dbReference type="GO" id="GO:0006261">
    <property type="term" value="P:DNA-templated DNA replication"/>
    <property type="evidence" value="ECO:0007669"/>
    <property type="project" value="TreeGrafter"/>
</dbReference>
<dbReference type="InterPro" id="IPR010372">
    <property type="entry name" value="DNA_pol3_delta_N"/>
</dbReference>
<evidence type="ECO:0000313" key="7">
    <source>
        <dbReference type="Proteomes" id="UP000297872"/>
    </source>
</evidence>
<dbReference type="EMBL" id="SGVY01000001">
    <property type="protein sequence ID" value="TFH84526.1"/>
    <property type="molecule type" value="Genomic_DNA"/>
</dbReference>
<reference evidence="6 7" key="1">
    <citation type="submission" date="2019-02" db="EMBL/GenBank/DDBJ databases">
        <title>Draft Genome Sequence of the Prevotella sp. BCRC 81118, Isolated from Human Feces.</title>
        <authorList>
            <person name="Huang C.-H."/>
        </authorList>
    </citation>
    <scope>NUCLEOTIDE SEQUENCE [LARGE SCALE GENOMIC DNA]</scope>
    <source>
        <strain evidence="6 7">BCRC 81118</strain>
    </source>
</reference>
<name>A0A4Y8VVT7_9BACT</name>
<dbReference type="Gene3D" id="1.10.8.60">
    <property type="match status" value="1"/>
</dbReference>
<keyword evidence="3" id="KW-0235">DNA replication</keyword>
<dbReference type="Gene3D" id="3.40.50.300">
    <property type="entry name" value="P-loop containing nucleotide triphosphate hydrolases"/>
    <property type="match status" value="1"/>
</dbReference>
<keyword evidence="2 6" id="KW-0548">Nucleotidyltransferase</keyword>
<evidence type="ECO:0000256" key="4">
    <source>
        <dbReference type="ARBA" id="ARBA00022932"/>
    </source>
</evidence>
<dbReference type="NCBIfam" id="TIGR01128">
    <property type="entry name" value="holA"/>
    <property type="match status" value="1"/>
</dbReference>
<dbReference type="EC" id="2.7.7.7" evidence="6"/>
<dbReference type="AlphaFoldDB" id="A0A4Y8VVT7"/>
<dbReference type="GO" id="GO:0003677">
    <property type="term" value="F:DNA binding"/>
    <property type="evidence" value="ECO:0007669"/>
    <property type="project" value="InterPro"/>
</dbReference>
<dbReference type="InterPro" id="IPR027417">
    <property type="entry name" value="P-loop_NTPase"/>
</dbReference>
<accession>A0A4Y8VVT7</accession>
<dbReference type="InterPro" id="IPR005790">
    <property type="entry name" value="DNA_polIII_delta"/>
</dbReference>